<evidence type="ECO:0000256" key="6">
    <source>
        <dbReference type="HAMAP-Rule" id="MF_00735"/>
    </source>
</evidence>
<evidence type="ECO:0000256" key="3">
    <source>
        <dbReference type="ARBA" id="ARBA00022603"/>
    </source>
</evidence>
<dbReference type="EC" id="2.1.1.-" evidence="6"/>
<feature type="binding site" evidence="6">
    <location>
        <position position="213"/>
    </location>
    <ligand>
        <name>S-adenosyl-L-methionine</name>
        <dbReference type="ChEBI" id="CHEBI:59789"/>
    </ligand>
</feature>
<evidence type="ECO:0000313" key="7">
    <source>
        <dbReference type="EMBL" id="KAB2818132.1"/>
    </source>
</evidence>
<keyword evidence="7" id="KW-0687">Ribonucleoprotein</keyword>
<dbReference type="SUPFAM" id="SSF53335">
    <property type="entry name" value="S-adenosyl-L-methionine-dependent methyltransferases"/>
    <property type="match status" value="1"/>
</dbReference>
<protein>
    <recommendedName>
        <fullName evidence="6">Ribosomal protein L11 methyltransferase</fullName>
        <shortName evidence="6">L11 Mtase</shortName>
        <ecNumber evidence="6">2.1.1.-</ecNumber>
    </recommendedName>
</protein>
<evidence type="ECO:0000256" key="2">
    <source>
        <dbReference type="ARBA" id="ARBA00022490"/>
    </source>
</evidence>
<keyword evidence="4 6" id="KW-0808">Transferase</keyword>
<evidence type="ECO:0000256" key="4">
    <source>
        <dbReference type="ARBA" id="ARBA00022679"/>
    </source>
</evidence>
<dbReference type="PANTHER" id="PTHR43648">
    <property type="entry name" value="ELECTRON TRANSFER FLAVOPROTEIN BETA SUBUNIT LYSINE METHYLTRANSFERASE"/>
    <property type="match status" value="1"/>
</dbReference>
<dbReference type="Pfam" id="PF06325">
    <property type="entry name" value="PrmA"/>
    <property type="match status" value="1"/>
</dbReference>
<reference evidence="7 8" key="1">
    <citation type="submission" date="2019-10" db="EMBL/GenBank/DDBJ databases">
        <title>Genome sequence of Phaeocystidibacter marisrubri JCM30614 (type strain).</title>
        <authorList>
            <person name="Bowman J.P."/>
        </authorList>
    </citation>
    <scope>NUCLEOTIDE SEQUENCE [LARGE SCALE GENOMIC DNA]</scope>
    <source>
        <strain evidence="7 8">JCM 30614</strain>
    </source>
</reference>
<evidence type="ECO:0000256" key="1">
    <source>
        <dbReference type="ARBA" id="ARBA00009741"/>
    </source>
</evidence>
<dbReference type="InterPro" id="IPR029063">
    <property type="entry name" value="SAM-dependent_MTases_sf"/>
</dbReference>
<proteinExistence type="inferred from homology"/>
<dbReference type="RefSeq" id="WP_151692820.1">
    <property type="nucleotide sequence ID" value="NZ_BMGX01000002.1"/>
</dbReference>
<dbReference type="PANTHER" id="PTHR43648:SF1">
    <property type="entry name" value="ELECTRON TRANSFER FLAVOPROTEIN BETA SUBUNIT LYSINE METHYLTRANSFERASE"/>
    <property type="match status" value="1"/>
</dbReference>
<dbReference type="InterPro" id="IPR050078">
    <property type="entry name" value="Ribosomal_L11_MeTrfase_PrmA"/>
</dbReference>
<accession>A0A6L3ZJG1</accession>
<dbReference type="EMBL" id="WBVQ01000001">
    <property type="protein sequence ID" value="KAB2818132.1"/>
    <property type="molecule type" value="Genomic_DNA"/>
</dbReference>
<keyword evidence="5 6" id="KW-0949">S-adenosyl-L-methionine</keyword>
<dbReference type="GO" id="GO:0005737">
    <property type="term" value="C:cytoplasm"/>
    <property type="evidence" value="ECO:0007669"/>
    <property type="project" value="UniProtKB-SubCell"/>
</dbReference>
<keyword evidence="7" id="KW-0689">Ribosomal protein</keyword>
<comment type="catalytic activity">
    <reaction evidence="6">
        <text>L-lysyl-[protein] + 3 S-adenosyl-L-methionine = N(6),N(6),N(6)-trimethyl-L-lysyl-[protein] + 3 S-adenosyl-L-homocysteine + 3 H(+)</text>
        <dbReference type="Rhea" id="RHEA:54192"/>
        <dbReference type="Rhea" id="RHEA-COMP:9752"/>
        <dbReference type="Rhea" id="RHEA-COMP:13826"/>
        <dbReference type="ChEBI" id="CHEBI:15378"/>
        <dbReference type="ChEBI" id="CHEBI:29969"/>
        <dbReference type="ChEBI" id="CHEBI:57856"/>
        <dbReference type="ChEBI" id="CHEBI:59789"/>
        <dbReference type="ChEBI" id="CHEBI:61961"/>
    </reaction>
</comment>
<organism evidence="7 8">
    <name type="scientific">Phaeocystidibacter marisrubri</name>
    <dbReference type="NCBI Taxonomy" id="1577780"/>
    <lineage>
        <taxon>Bacteria</taxon>
        <taxon>Pseudomonadati</taxon>
        <taxon>Bacteroidota</taxon>
        <taxon>Flavobacteriia</taxon>
        <taxon>Flavobacteriales</taxon>
        <taxon>Phaeocystidibacteraceae</taxon>
        <taxon>Phaeocystidibacter</taxon>
    </lineage>
</organism>
<dbReference type="Proteomes" id="UP000484164">
    <property type="component" value="Unassembled WGS sequence"/>
</dbReference>
<keyword evidence="8" id="KW-1185">Reference proteome</keyword>
<name>A0A6L3ZJG1_9FLAO</name>
<comment type="function">
    <text evidence="6">Methylates ribosomal protein L11.</text>
</comment>
<dbReference type="OrthoDB" id="9785995at2"/>
<sequence>MNYIKLAFHIDPIEPGRDILYAELDGLPVESATDTDTGVEAFIPEDQYSEVSESDFPMTSAVAELKWTVETVEQQNWNAEWEKNFEPIEVGSGLHIRAPFHESRAAEFDYEIVIEPKMSFGTGHHQTTWLMCQYLLDLDLKGKDVLDMGCGTAVLAILAKMRGAAYVEGIDIEEWAAENSRENAARNGYEDIHIIHGDASDLGKRKFDVIIANINRNILTRDMESYTSVLNPGGTLLLSGFYESDISVLEGVGKPLGFHPQRIETKDRWAALIWSKD</sequence>
<keyword evidence="2 6" id="KW-0963">Cytoplasm</keyword>
<dbReference type="InterPro" id="IPR004498">
    <property type="entry name" value="Ribosomal_PrmA_MeTrfase"/>
</dbReference>
<dbReference type="GO" id="GO:0032259">
    <property type="term" value="P:methylation"/>
    <property type="evidence" value="ECO:0007669"/>
    <property type="project" value="UniProtKB-KW"/>
</dbReference>
<comment type="subcellular location">
    <subcellularLocation>
        <location evidence="6">Cytoplasm</location>
    </subcellularLocation>
</comment>
<evidence type="ECO:0000313" key="8">
    <source>
        <dbReference type="Proteomes" id="UP000484164"/>
    </source>
</evidence>
<comment type="caution">
    <text evidence="7">The sequence shown here is derived from an EMBL/GenBank/DDBJ whole genome shotgun (WGS) entry which is preliminary data.</text>
</comment>
<dbReference type="GO" id="GO:0005840">
    <property type="term" value="C:ribosome"/>
    <property type="evidence" value="ECO:0007669"/>
    <property type="project" value="UniProtKB-KW"/>
</dbReference>
<dbReference type="NCBIfam" id="NF001785">
    <property type="entry name" value="PRK00517.2-2"/>
    <property type="match status" value="1"/>
</dbReference>
<gene>
    <name evidence="6" type="primary">prmA</name>
    <name evidence="7" type="ORF">F8C82_06945</name>
</gene>
<feature type="binding site" evidence="6">
    <location>
        <position position="171"/>
    </location>
    <ligand>
        <name>S-adenosyl-L-methionine</name>
        <dbReference type="ChEBI" id="CHEBI:59789"/>
    </ligand>
</feature>
<dbReference type="Gene3D" id="3.40.50.150">
    <property type="entry name" value="Vaccinia Virus protein VP39"/>
    <property type="match status" value="1"/>
</dbReference>
<dbReference type="GO" id="GO:0008276">
    <property type="term" value="F:protein methyltransferase activity"/>
    <property type="evidence" value="ECO:0007669"/>
    <property type="project" value="UniProtKB-UniRule"/>
</dbReference>
<keyword evidence="3 6" id="KW-0489">Methyltransferase</keyword>
<comment type="similarity">
    <text evidence="1 6">Belongs to the methyltransferase superfamily. PrmA family.</text>
</comment>
<feature type="binding site" evidence="6">
    <location>
        <position position="149"/>
    </location>
    <ligand>
        <name>S-adenosyl-L-methionine</name>
        <dbReference type="ChEBI" id="CHEBI:59789"/>
    </ligand>
</feature>
<dbReference type="CDD" id="cd02440">
    <property type="entry name" value="AdoMet_MTases"/>
    <property type="match status" value="1"/>
</dbReference>
<feature type="binding site" evidence="6">
    <location>
        <position position="128"/>
    </location>
    <ligand>
        <name>S-adenosyl-L-methionine</name>
        <dbReference type="ChEBI" id="CHEBI:59789"/>
    </ligand>
</feature>
<dbReference type="HAMAP" id="MF_00735">
    <property type="entry name" value="Methyltr_PrmA"/>
    <property type="match status" value="1"/>
</dbReference>
<evidence type="ECO:0000256" key="5">
    <source>
        <dbReference type="ARBA" id="ARBA00022691"/>
    </source>
</evidence>
<dbReference type="AlphaFoldDB" id="A0A6L3ZJG1"/>